<dbReference type="Proteomes" id="UP000297168">
    <property type="component" value="Segment"/>
</dbReference>
<feature type="region of interest" description="Disordered" evidence="1">
    <location>
        <begin position="80"/>
        <end position="104"/>
    </location>
</feature>
<sequence length="104" mass="11585">MVGAGARAYPQRMDDEDDFMTGVIGPKTRQFTSVHEILSKLETKAAMWERVARDNKERAEDFERAAQRVREGAASVTVGRTTYTLVDDPSTTRDETADESVSEA</sequence>
<dbReference type="EMBL" id="MK686069">
    <property type="protein sequence ID" value="QBZ73422.1"/>
    <property type="molecule type" value="Genomic_DNA"/>
</dbReference>
<reference evidence="3" key="1">
    <citation type="submission" date="2019-03" db="EMBL/GenBank/DDBJ databases">
        <authorList>
            <person name="Goralski S.M."/>
            <person name="Markward M.L."/>
            <person name="Addai K."/>
            <person name="Agarwal S."/>
            <person name="Ahmad I.M."/>
            <person name="Alumyar Y.S."/>
            <person name="An J."/>
            <person name="Antar T.E."/>
            <person name="Antony V."/>
            <person name="Arvin L.E."/>
            <person name="Atanasoff K.E."/>
            <person name="Ati R."/>
            <person name="Batista A."/>
            <person name="Bembuh M.L."/>
            <person name="Bhardvaj T.B."/>
            <person name="Brown C.J."/>
            <person name="Butt S.T."/>
            <person name="Cahn D."/>
            <person name="Canales I.-I."/>
            <person name="Carr K."/>
            <person name="Chen K.Z."/>
            <person name="Chen M."/>
            <person name="Chigurupati S."/>
            <person name="Chou C."/>
            <person name="Chung C.S."/>
            <person name="Cole S.T."/>
            <person name="Colson C.L."/>
            <person name="Dent D.M."/>
            <person name="Djiogo E.M."/>
            <person name="Domrachev B.M."/>
            <person name="Dwivedi J."/>
            <person name="Ehsani C."/>
            <person name="Essien U.A."/>
            <person name="Fakhar A."/>
            <person name="Flood S.H."/>
            <person name="Furletti G."/>
            <person name="Gebreegziabher M."/>
            <person name="Gruver-Williams A."/>
            <person name="Guldan M.L."/>
            <person name="Gurung S."/>
            <person name="Heo K."/>
            <person name="John R.A."/>
            <person name="Kabir L."/>
            <person name="Kaira H."/>
            <person name="Kane M.S."/>
            <person name="Karanja M."/>
            <person name="Karley A.N."/>
            <person name="Kelleher J."/>
            <person name="Khan A.M."/>
            <person name="Khan A."/>
            <person name="Kharel S."/>
            <person name="Kidane M."/>
            <person name="Konanur P."/>
            <person name="Kuo N.K."/>
            <person name="Kyaw G."/>
            <person name="Lahijan N."/>
            <person name="Lamm D.N."/>
            <person name="Lance S.V."/>
            <person name="Le C."/>
            <person name="Lee C.H."/>
            <person name="Leka D."/>
            <person name="Li C."/>
            <person name="Lim S.Y."/>
            <person name="Lo J."/>
            <person name="Ludwig S."/>
            <person name="Mahaney V.M."/>
            <person name="Mangukiya A."/>
            <person name="Mani D."/>
            <person name="Mariano P."/>
            <person name="Mbaekwe U."/>
            <person name="McGowan H."/>
            <person name="McNamara A."/>
            <person name="Mebrahtu S."/>
            <person name="Mohamed A."/>
            <person name="Mohamed M.E."/>
            <person name="Muntaka F."/>
            <person name="Naqvi T."/>
            <person name="Nengel A.M."/>
            <person name="Neupane S."/>
            <person name="Nguyen J."/>
            <person name="Nguyen J."/>
            <person name="Nwoji I.C."/>
            <person name="O'Brien T."/>
            <person name="Okusolubo T.A."/>
            <person name="Paek J."/>
            <person name="Pandithakoralag H."/>
            <person name="Parsa S."/>
            <person name="Perry C."/>
            <person name="Petrie C.R."/>
            <person name="Poteshman G.A."/>
            <person name="Quiros D."/>
            <person name="Rana S."/>
            <person name="Reister J."/>
            <person name="Reyes E."/>
            <person name="Riaz H.S."/>
            <person name="Roach T.L."/>
            <person name="Saikali A."/>
            <person name="Scalsky R."/>
            <person name="Schultz J.A."/>
            <person name="Scott C.F."/>
            <person name="Sekira M.D."/>
            <person name="Shee C.S."/>
            <person name="Shultz P."/>
            <person name="Siarez J.A."/>
            <person name="Simpson A.L."/>
            <person name="Singh S."/>
            <person name="Smith F.R."/>
            <person name="Smith S.A."/>
            <person name="Sobers S."/>
            <person name="Sobowale A.O."/>
            <person name="Somoza K.A."/>
            <person name="Song M."/>
            <person name="Spence R.N."/>
            <person name="Spruill R.A."/>
            <person name="Subedi A."/>
            <person name="Taj A.B."/>
            <person name="Thomas J."/>
            <person name="Todd J.C."/>
            <person name="Tran T."/>
            <person name="Varghese J."/>
            <person name="Vartanian E."/>
            <person name="Vega A."/>
            <person name="Vong A."/>
            <person name="Wachhaus L.E."/>
            <person name="Walter A.J."/>
            <person name="Wessel M.E."/>
            <person name="Azam A.M."/>
            <person name="Blocker D."/>
            <person name="Naeem N.-U.-A."/>
            <person name="Patel R."/>
            <person name="Shakarov P."/>
            <person name="Xie C.L."/>
            <person name="Zolnerowich N."/>
            <person name="Correa-Mendez M."/>
            <person name="Fabian M."/>
            <person name="Fishbein J."/>
            <person name="Harkles L."/>
            <person name="Reger N."/>
            <person name="Saleh S."/>
            <person name="Erill I."/>
            <person name="Caruso S.M."/>
            <person name="Garlena R.A."/>
            <person name="Russell D.A."/>
            <person name="Pope W.H."/>
            <person name="Jacobs-Sera D."/>
            <person name="Hatfull G.F."/>
        </authorList>
    </citation>
    <scope>NUCLEOTIDE SEQUENCE [LARGE SCALE GENOMIC DNA]</scope>
</reference>
<evidence type="ECO:0000313" key="2">
    <source>
        <dbReference type="EMBL" id="QBZ73422.1"/>
    </source>
</evidence>
<name>A0A4D6E5G0_9CAUD</name>
<protein>
    <submittedName>
        <fullName evidence="2">Uncharacterized protein</fullName>
    </submittedName>
</protein>
<evidence type="ECO:0000256" key="1">
    <source>
        <dbReference type="SAM" id="MobiDB-lite"/>
    </source>
</evidence>
<organism evidence="2 3">
    <name type="scientific">Streptomyces phage Heather</name>
    <dbReference type="NCBI Taxonomy" id="2562343"/>
    <lineage>
        <taxon>Viruses</taxon>
        <taxon>Duplodnaviria</taxon>
        <taxon>Heunggongvirae</taxon>
        <taxon>Uroviricota</taxon>
        <taxon>Caudoviricetes</taxon>
        <taxon>Colingsworthviridae</taxon>
        <taxon>Sebastisaurusvirus</taxon>
        <taxon>Sebastisaurusvirus heather</taxon>
    </lineage>
</organism>
<proteinExistence type="predicted"/>
<accession>A0A4D6E5G0</accession>
<gene>
    <name evidence="2" type="primary">52</name>
    <name evidence="2" type="ORF">SEA_HEATHER_52</name>
</gene>
<keyword evidence="3" id="KW-1185">Reference proteome</keyword>
<evidence type="ECO:0000313" key="3">
    <source>
        <dbReference type="Proteomes" id="UP000297168"/>
    </source>
</evidence>